<dbReference type="InterPro" id="IPR001810">
    <property type="entry name" value="F-box_dom"/>
</dbReference>
<keyword evidence="3" id="KW-1185">Reference proteome</keyword>
<proteinExistence type="predicted"/>
<reference evidence="2" key="1">
    <citation type="submission" date="2022-01" db="EMBL/GenBank/DDBJ databases">
        <authorList>
            <person name="King R."/>
        </authorList>
    </citation>
    <scope>NUCLEOTIDE SEQUENCE</scope>
</reference>
<gene>
    <name evidence="2" type="ORF">PHYEVI_LOCUS4584</name>
</gene>
<dbReference type="Pfam" id="PF00646">
    <property type="entry name" value="F-box"/>
    <property type="match status" value="1"/>
</dbReference>
<dbReference type="EMBL" id="OU900095">
    <property type="protein sequence ID" value="CAG9858193.1"/>
    <property type="molecule type" value="Genomic_DNA"/>
</dbReference>
<dbReference type="PROSITE" id="PS50181">
    <property type="entry name" value="FBOX"/>
    <property type="match status" value="1"/>
</dbReference>
<dbReference type="AlphaFoldDB" id="A0A9N9TNK7"/>
<organism evidence="2 3">
    <name type="scientific">Phyllotreta striolata</name>
    <name type="common">Striped flea beetle</name>
    <name type="synonym">Crioceris striolata</name>
    <dbReference type="NCBI Taxonomy" id="444603"/>
    <lineage>
        <taxon>Eukaryota</taxon>
        <taxon>Metazoa</taxon>
        <taxon>Ecdysozoa</taxon>
        <taxon>Arthropoda</taxon>
        <taxon>Hexapoda</taxon>
        <taxon>Insecta</taxon>
        <taxon>Pterygota</taxon>
        <taxon>Neoptera</taxon>
        <taxon>Endopterygota</taxon>
        <taxon>Coleoptera</taxon>
        <taxon>Polyphaga</taxon>
        <taxon>Cucujiformia</taxon>
        <taxon>Chrysomeloidea</taxon>
        <taxon>Chrysomelidae</taxon>
        <taxon>Galerucinae</taxon>
        <taxon>Alticini</taxon>
        <taxon>Phyllotreta</taxon>
    </lineage>
</organism>
<evidence type="ECO:0000259" key="1">
    <source>
        <dbReference type="PROSITE" id="PS50181"/>
    </source>
</evidence>
<accession>A0A9N9TNK7</accession>
<dbReference type="Proteomes" id="UP001153712">
    <property type="component" value="Chromosome 2"/>
</dbReference>
<evidence type="ECO:0000313" key="3">
    <source>
        <dbReference type="Proteomes" id="UP001153712"/>
    </source>
</evidence>
<sequence>MDQLPVELLLKIVKQLNIYDIVQFCAVFKNFKFLLREKCITSSLNWSRNFEIHNMDLCRFIKTEINLDNVISLNINGLYWIPKKDLESLIRKLPNLNELYAVDTKLMFCPKDTFYYKLKKLAINSSKHIEELVPDYYFNSLKYLQLLLLPSVRQMMKSTGGSVLEQFPNIDELWILERSGMLLDGVIEDLLFNFHVNKKLNLNKIVLQNYQPFGDSRDLRKGLSETFYSNNFQIGFQLILERLPPLETKQKSIFEPEETEFEEAWFWLQRGGFLFCGPRDSKFLSTGQTVKQISFEELHFISCASLKLNSHLNQEHYIKAALTILNSENCKYLKKLRINSCLFQDLRQSERASTEPVPFKKPRIGVQSVCLNHPFQETAKNLSNLEELEIVSCTYGSKTIIGSVLCGYNCIEEFRNLKKLQVEIPHVIDGSFLINVFKVCQNLNFLDLTLYNYRPGFNAFMKNFYNNLEFATNLKDLRLSCGYIDLEKLFSNLNKLKLHRLVLSGNISSGILPENVFPSFLLAQPRLVLFILVADNISHTVTSKINNLIRKCTNKNPAKVFSCVKHLSKIDWENVLIQASNKIPIVHSDFVHRRTRVAVIDFDTF</sequence>
<evidence type="ECO:0000313" key="2">
    <source>
        <dbReference type="EMBL" id="CAG9858193.1"/>
    </source>
</evidence>
<name>A0A9N9TNK7_PHYSR</name>
<protein>
    <recommendedName>
        <fullName evidence="1">F-box domain-containing protein</fullName>
    </recommendedName>
</protein>
<dbReference type="SUPFAM" id="SSF52047">
    <property type="entry name" value="RNI-like"/>
    <property type="match status" value="1"/>
</dbReference>
<dbReference type="SMART" id="SM00256">
    <property type="entry name" value="FBOX"/>
    <property type="match status" value="1"/>
</dbReference>
<dbReference type="OrthoDB" id="6705608at2759"/>
<feature type="domain" description="F-box" evidence="1">
    <location>
        <begin position="1"/>
        <end position="49"/>
    </location>
</feature>